<name>A0A7Z7B1G0_9EURY</name>
<feature type="transmembrane region" description="Helical" evidence="2">
    <location>
        <begin position="339"/>
        <end position="360"/>
    </location>
</feature>
<dbReference type="PANTHER" id="PTHR21530">
    <property type="entry name" value="PHEROMONE SHUTDOWN PROTEIN"/>
    <property type="match status" value="1"/>
</dbReference>
<dbReference type="InterPro" id="IPR005230">
    <property type="entry name" value="TraB_bac"/>
</dbReference>
<feature type="transmembrane region" description="Helical" evidence="2">
    <location>
        <begin position="367"/>
        <end position="389"/>
    </location>
</feature>
<dbReference type="EMBL" id="FNCA01000009">
    <property type="protein sequence ID" value="SDG22097.1"/>
    <property type="molecule type" value="Genomic_DNA"/>
</dbReference>
<evidence type="ECO:0000313" key="3">
    <source>
        <dbReference type="EMBL" id="SDG22097.1"/>
    </source>
</evidence>
<evidence type="ECO:0000313" key="4">
    <source>
        <dbReference type="Proteomes" id="UP000199259"/>
    </source>
</evidence>
<dbReference type="AlphaFoldDB" id="A0A7Z7B1G0"/>
<comment type="caution">
    <text evidence="3">The sequence shown here is derived from an EMBL/GenBank/DDBJ whole genome shotgun (WGS) entry which is preliminary data.</text>
</comment>
<keyword evidence="4" id="KW-1185">Reference proteome</keyword>
<evidence type="ECO:0000256" key="2">
    <source>
        <dbReference type="SAM" id="Phobius"/>
    </source>
</evidence>
<reference evidence="3 4" key="1">
    <citation type="submission" date="2016-10" db="EMBL/GenBank/DDBJ databases">
        <authorList>
            <person name="Varghese N."/>
            <person name="Submissions S."/>
        </authorList>
    </citation>
    <scope>NUCLEOTIDE SEQUENCE [LARGE SCALE GENOMIC DNA]</scope>
    <source>
        <strain evidence="3 4">PL 12/M</strain>
    </source>
</reference>
<evidence type="ECO:0000256" key="1">
    <source>
        <dbReference type="SAM" id="MobiDB-lite"/>
    </source>
</evidence>
<dbReference type="NCBIfam" id="TIGR00261">
    <property type="entry name" value="traB"/>
    <property type="match status" value="1"/>
</dbReference>
<feature type="region of interest" description="Disordered" evidence="1">
    <location>
        <begin position="1"/>
        <end position="71"/>
    </location>
</feature>
<dbReference type="Pfam" id="PF01963">
    <property type="entry name" value="TraB_PrgY_gumN"/>
    <property type="match status" value="1"/>
</dbReference>
<dbReference type="CDD" id="cd14726">
    <property type="entry name" value="TraB_PrgY-like"/>
    <property type="match status" value="1"/>
</dbReference>
<dbReference type="InterPro" id="IPR046345">
    <property type="entry name" value="TraB_PrgY-like"/>
</dbReference>
<keyword evidence="2" id="KW-0472">Membrane</keyword>
<feature type="transmembrane region" description="Helical" evidence="2">
    <location>
        <begin position="312"/>
        <end position="333"/>
    </location>
</feature>
<organism evidence="3 4">
    <name type="scientific">Methanolobus vulcani</name>
    <dbReference type="NCBI Taxonomy" id="38026"/>
    <lineage>
        <taxon>Archaea</taxon>
        <taxon>Methanobacteriati</taxon>
        <taxon>Methanobacteriota</taxon>
        <taxon>Stenosarchaea group</taxon>
        <taxon>Methanomicrobia</taxon>
        <taxon>Methanosarcinales</taxon>
        <taxon>Methanosarcinaceae</taxon>
        <taxon>Methanolobus</taxon>
    </lineage>
</organism>
<dbReference type="InterPro" id="IPR002816">
    <property type="entry name" value="TraB/PrgY/GumN_fam"/>
</dbReference>
<sequence>MKHDNLSDSQENSSDYSYTSTNDDMYSEEYPGSSSFSSSGPSEIQIIKEVIKDDISEKPASEGEPENTERPSEIILVGTAHVSEKSVREVNEAIEREHPDIVAVELCRSRYEAIKGNVQNADIPVKELLKEGKVYFYLVHMLLAHIQKKFADEMGVQPGAEMISAIEAAEASGAQVLLIDRDVQVTLQRFWSKMGFIEKLKMLGGLIAAVLGIGGTQDIDMETITNQDIVSMLVEEFRDTSPNAVKVLIDERDAYMANNLVKAAMGGNKKIVAVVGAGHRAGIQRYLENPKTIPRINYGVEASKKKFSVMKLFGALVVAIALGTFALLILSGVPLETLALAFAWWFIINGVLSAAGALLARGHPYSVLTAFSVAWLTSLNPMMAAGWFAGLTEAKYRPPTTDNFKELVEIETTEDMMKNNLFRVVLVAALANLGSMIGTFLGVYVMIQVTGIDPQELIRNGISAGFAALGLG</sequence>
<gene>
    <name evidence="3" type="ORF">SAMN04488589_2456</name>
</gene>
<feature type="compositionally biased region" description="Basic and acidic residues" evidence="1">
    <location>
        <begin position="49"/>
        <end position="71"/>
    </location>
</feature>
<protein>
    <submittedName>
        <fullName evidence="3">Pheromone shutdown-related protein TraB</fullName>
    </submittedName>
</protein>
<dbReference type="PANTHER" id="PTHR21530:SF7">
    <property type="entry name" value="TRAB DOMAIN-CONTAINING PROTEIN"/>
    <property type="match status" value="1"/>
</dbReference>
<feature type="compositionally biased region" description="Low complexity" evidence="1">
    <location>
        <begin position="12"/>
        <end position="42"/>
    </location>
</feature>
<keyword evidence="2" id="KW-1133">Transmembrane helix</keyword>
<keyword evidence="2" id="KW-0812">Transmembrane</keyword>
<feature type="transmembrane region" description="Helical" evidence="2">
    <location>
        <begin position="421"/>
        <end position="447"/>
    </location>
</feature>
<accession>A0A7Z7B1G0</accession>
<dbReference type="Proteomes" id="UP000199259">
    <property type="component" value="Unassembled WGS sequence"/>
</dbReference>
<proteinExistence type="predicted"/>